<dbReference type="RefSeq" id="XP_001682297.1">
    <property type="nucleotide sequence ID" value="XM_001682245.1"/>
</dbReference>
<feature type="region of interest" description="Disordered" evidence="1">
    <location>
        <begin position="211"/>
        <end position="328"/>
    </location>
</feature>
<feature type="region of interest" description="Disordered" evidence="1">
    <location>
        <begin position="108"/>
        <end position="170"/>
    </location>
</feature>
<feature type="compositionally biased region" description="Low complexity" evidence="1">
    <location>
        <begin position="779"/>
        <end position="803"/>
    </location>
</feature>
<dbReference type="eggNOG" id="ENOG502SH9Y">
    <property type="taxonomic scope" value="Eukaryota"/>
</dbReference>
<dbReference type="EMBL" id="FR796413">
    <property type="protein sequence ID" value="CAJ03523.1"/>
    <property type="molecule type" value="Genomic_DNA"/>
</dbReference>
<dbReference type="KEGG" id="lma:LMJF_17_0430"/>
<dbReference type="VEuPathDB" id="TriTrypDB:LMJSD75_170009700"/>
<dbReference type="InParanoid" id="Q4QEF1"/>
<sequence length="1309" mass="138336">MMSRLPHFRSDSDFHRDEESSQSMSQVRARPAIRLDTSLSFISTTSIRAGTASGPASPLLGALGGDSINDVCSSAAAVSSPTPFHMRDVNVEASGQYCLQSLKASHSRAVSDSRSAHSSSRLYSQQQQQPSQHQHCPLSLSLSSCSPSVRTDYDAHSRPRRGGQARCLASEAEGDKLEVLESEATVMIRPSDPRPYGTDADDEPGVRGQCVMSSTVSPAPRRAVTLPSNFEDGLSMPLSEGAEQHDEESSRGRGSKCAARADGCGGLNLDHGAQGDDQEDDAESMSSATPPPRRAFMLSRRYSSADVESDAEPPRSAAEEAERRTPTRMPYVDFAADAPRGSTILVVDNGDEDEESAFTDGRPTAAVIARANAHPPAVAHAPLAEGPAVSPTLPDGRLVKGVVVEAEKDAQHRAPLTPLRATAAERESVSSHSRSLSSAGSSRMMSPLPRPAPHVAQTTATSTRSSPAHVRGTVRAVCDDTGGATEQQQQRAGTKTVLANKAANAPVNTTTTTATTAANTQPASSTLESELQATPMIPAQLDAAAALPAAADGGPASVTPLNSFMALNSISGPSLSATTTAMSSLWLVSGSTPTPLRRLRDRDREVSATLHTQEGEAEETSKGSDTARTQTERALKLADEADASAVTAPEAGVELHGSTHRYSAPADTSAEVEQLIASAEGAHHHCSSSAPRHTATDSAASPAVSAPSFSPEPARPQADAYCLSSPPLAAGSAASASVQLNFLSAKDDAVTPVDLRPLPASEAATTQYRYSTATPPPFTTAGTLRRPSETAPSMSSPSSAESARVSEEVKELVRRAQAEVCRTRESLFSALRDYRASFHFSETSPTAKNTLSATAPTPAAQLTATVSTTACASLSVSPMLTRSLPLSTVTVAAAEPSTSPSAALKTASVLTTRTSGEWRSAAIALRPQLRAAADAILRCLQGYDARDHGVLPMETVVRVTYFVITRRQMPPATWSLRTAEGALAATPMRASMVASGGGAATRSDSAHLPSHNAEGRRAVLLSGTPLGRQLSSSEAGEPRHRVATASHKLFETPRQQRLSLDAHGTTTRVGGSGSLFLSSHLIGVTRPRDCSKSDADADDEDKTAKPECCGRPATCISPSRTLEHVMMLQQRRAEEELYMQFYFTVLEAFKQVFGERYAWRHLGATNASRHDCAINVAQPAQKRRRTSNAAPPECSDLCGHTHVTATEADAEQTQLEVVNEFNDVAGPLETLFPRLRQQYALLQRERRDSAAAAPKSIVASTDSSLMVARTASESARTEAAAAAAGLARRPPPLDVLVYYRKFIESLREL</sequence>
<feature type="compositionally biased region" description="Basic and acidic residues" evidence="1">
    <location>
        <begin position="242"/>
        <end position="251"/>
    </location>
</feature>
<feature type="compositionally biased region" description="Polar residues" evidence="1">
    <location>
        <begin position="456"/>
        <end position="466"/>
    </location>
</feature>
<feature type="compositionally biased region" description="Low complexity" evidence="1">
    <location>
        <begin position="430"/>
        <end position="446"/>
    </location>
</feature>
<gene>
    <name evidence="2" type="ORF">LMJF_17_0430</name>
</gene>
<evidence type="ECO:0000256" key="1">
    <source>
        <dbReference type="SAM" id="MobiDB-lite"/>
    </source>
</evidence>
<dbReference type="VEuPathDB" id="TriTrypDB:LMJFC_170011600"/>
<proteinExistence type="predicted"/>
<feature type="region of interest" description="Disordered" evidence="1">
    <location>
        <begin position="409"/>
        <end position="472"/>
    </location>
</feature>
<dbReference type="OMA" id="VCRTRES"/>
<accession>Q4QEF1</accession>
<keyword evidence="3" id="KW-1185">Reference proteome</keyword>
<dbReference type="Proteomes" id="UP000000542">
    <property type="component" value="Chromosome 17"/>
</dbReference>
<feature type="region of interest" description="Disordered" evidence="1">
    <location>
        <begin position="1"/>
        <end position="31"/>
    </location>
</feature>
<feature type="compositionally biased region" description="Low complexity" evidence="1">
    <location>
        <begin position="698"/>
        <end position="712"/>
    </location>
</feature>
<organism evidence="2 3">
    <name type="scientific">Leishmania major</name>
    <dbReference type="NCBI Taxonomy" id="5664"/>
    <lineage>
        <taxon>Eukaryota</taxon>
        <taxon>Discoba</taxon>
        <taxon>Euglenozoa</taxon>
        <taxon>Kinetoplastea</taxon>
        <taxon>Metakinetoplastina</taxon>
        <taxon>Trypanosomatida</taxon>
        <taxon>Trypanosomatidae</taxon>
        <taxon>Leishmaniinae</taxon>
        <taxon>Leishmania</taxon>
    </lineage>
</organism>
<dbReference type="VEuPathDB" id="TriTrypDB:LmjF.17.0430"/>
<dbReference type="HOGENOM" id="CLU_260884_0_0_1"/>
<dbReference type="VEuPathDB" id="TriTrypDB:LMJLV39_170010000"/>
<reference evidence="2 3" key="2">
    <citation type="journal article" date="2011" name="Genome Res.">
        <title>Chromosome and gene copy number variation allow major structural change between species and strains of Leishmania.</title>
        <authorList>
            <person name="Rogers M.B."/>
            <person name="Hilley J.D."/>
            <person name="Dickens N.J."/>
            <person name="Wilkes J."/>
            <person name="Bates P.A."/>
            <person name="Depledge D.P."/>
            <person name="Harris D."/>
            <person name="Her Y."/>
            <person name="Herzyk P."/>
            <person name="Imamura H."/>
            <person name="Otto T.D."/>
            <person name="Sanders M."/>
            <person name="Seeger K."/>
            <person name="Dujardin J.C."/>
            <person name="Berriman M."/>
            <person name="Smith D.F."/>
            <person name="Hertz-Fowler C."/>
            <person name="Mottram J.C."/>
        </authorList>
    </citation>
    <scope>NUCLEOTIDE SEQUENCE [LARGE SCALE GENOMIC DNA]</scope>
    <source>
        <strain evidence="3">MHOM/IL/81/Friedlin</strain>
    </source>
</reference>
<feature type="compositionally biased region" description="Low complexity" evidence="1">
    <location>
        <begin position="116"/>
        <end position="148"/>
    </location>
</feature>
<evidence type="ECO:0000313" key="3">
    <source>
        <dbReference type="Proteomes" id="UP000000542"/>
    </source>
</evidence>
<dbReference type="STRING" id="5664.Q4QEF1"/>
<dbReference type="GeneID" id="5650768"/>
<feature type="region of interest" description="Disordered" evidence="1">
    <location>
        <begin position="592"/>
        <end position="630"/>
    </location>
</feature>
<reference evidence="2 3" key="1">
    <citation type="journal article" date="2005" name="Science">
        <title>The genome of the kinetoplastid parasite, Leishmania major.</title>
        <authorList>
            <person name="Ivens A.C."/>
            <person name="Peacock C.S."/>
            <person name="Worthey E.A."/>
            <person name="Murphy L."/>
            <person name="Aggarwal G."/>
            <person name="Berriman M."/>
            <person name="Sisk E."/>
            <person name="Rajandream M.A."/>
            <person name="Adlem E."/>
            <person name="Aert R."/>
            <person name="Anupama A."/>
            <person name="Apostolou Z."/>
            <person name="Attipoe P."/>
            <person name="Bason N."/>
            <person name="Bauser C."/>
            <person name="Beck A."/>
            <person name="Beverley S.M."/>
            <person name="Bianchettin G."/>
            <person name="Borzym K."/>
            <person name="Bothe G."/>
            <person name="Bruschi C.V."/>
            <person name="Collins M."/>
            <person name="Cadag E."/>
            <person name="Ciarloni L."/>
            <person name="Clayton C."/>
            <person name="Coulson R.M."/>
            <person name="Cronin A."/>
            <person name="Cruz A.K."/>
            <person name="Davies R.M."/>
            <person name="De Gaudenzi J."/>
            <person name="Dobson D.E."/>
            <person name="Duesterhoeft A."/>
            <person name="Fazelina G."/>
            <person name="Fosker N."/>
            <person name="Frasch A.C."/>
            <person name="Fraser A."/>
            <person name="Fuchs M."/>
            <person name="Gabel C."/>
            <person name="Goble A."/>
            <person name="Goffeau A."/>
            <person name="Harris D."/>
            <person name="Hertz-Fowler C."/>
            <person name="Hilbert H."/>
            <person name="Horn D."/>
            <person name="Huang Y."/>
            <person name="Klages S."/>
            <person name="Knights A."/>
            <person name="Kube M."/>
            <person name="Larke N."/>
            <person name="Litvin L."/>
            <person name="Lord A."/>
            <person name="Louie T."/>
            <person name="Marra M."/>
            <person name="Masuy D."/>
            <person name="Matthews K."/>
            <person name="Michaeli S."/>
            <person name="Mottram J.C."/>
            <person name="Muller-Auer S."/>
            <person name="Munden H."/>
            <person name="Nelson S."/>
            <person name="Norbertczak H."/>
            <person name="Oliver K."/>
            <person name="O'neil S."/>
            <person name="Pentony M."/>
            <person name="Pohl T.M."/>
            <person name="Price C."/>
            <person name="Purnelle B."/>
            <person name="Quail M.A."/>
            <person name="Rabbinowitsch E."/>
            <person name="Reinhardt R."/>
            <person name="Rieger M."/>
            <person name="Rinta J."/>
            <person name="Robben J."/>
            <person name="Robertson L."/>
            <person name="Ruiz J.C."/>
            <person name="Rutter S."/>
            <person name="Saunders D."/>
            <person name="Schafer M."/>
            <person name="Schein J."/>
            <person name="Schwartz D.C."/>
            <person name="Seeger K."/>
            <person name="Seyler A."/>
            <person name="Sharp S."/>
            <person name="Shin H."/>
            <person name="Sivam D."/>
            <person name="Squares R."/>
            <person name="Squares S."/>
            <person name="Tosato V."/>
            <person name="Vogt C."/>
            <person name="Volckaert G."/>
            <person name="Wambutt R."/>
            <person name="Warren T."/>
            <person name="Wedler H."/>
            <person name="Woodward J."/>
            <person name="Zhou S."/>
            <person name="Zimmermann W."/>
            <person name="Smith D.F."/>
            <person name="Blackwell J.M."/>
            <person name="Stuart K.D."/>
            <person name="Barrell B."/>
            <person name="Myler P.J."/>
        </authorList>
    </citation>
    <scope>NUCLEOTIDE SEQUENCE [LARGE SCALE GENOMIC DNA]</scope>
    <source>
        <strain evidence="3">MHOM/IL/81/Friedlin</strain>
    </source>
</reference>
<feature type="compositionally biased region" description="Basic and acidic residues" evidence="1">
    <location>
        <begin position="8"/>
        <end position="19"/>
    </location>
</feature>
<feature type="region of interest" description="Disordered" evidence="1">
    <location>
        <begin position="679"/>
        <end position="720"/>
    </location>
</feature>
<feature type="region of interest" description="Disordered" evidence="1">
    <location>
        <begin position="764"/>
        <end position="803"/>
    </location>
</feature>
<protein>
    <submittedName>
        <fullName evidence="2">Uncharacterized protein</fullName>
    </submittedName>
</protein>
<feature type="region of interest" description="Disordered" evidence="1">
    <location>
        <begin position="187"/>
        <end position="206"/>
    </location>
</feature>
<evidence type="ECO:0000313" key="2">
    <source>
        <dbReference type="EMBL" id="CAJ03523.1"/>
    </source>
</evidence>
<name>Q4QEF1_LEIMA</name>